<evidence type="ECO:0000256" key="1">
    <source>
        <dbReference type="ARBA" id="ARBA00008987"/>
    </source>
</evidence>
<evidence type="ECO:0000256" key="3">
    <source>
        <dbReference type="ARBA" id="ARBA00022982"/>
    </source>
</evidence>
<evidence type="ECO:0000256" key="5">
    <source>
        <dbReference type="ARBA" id="ARBA00023284"/>
    </source>
</evidence>
<dbReference type="InterPro" id="IPR036249">
    <property type="entry name" value="Thioredoxin-like_sf"/>
</dbReference>
<evidence type="ECO:0000313" key="9">
    <source>
        <dbReference type="Proteomes" id="UP001595640"/>
    </source>
</evidence>
<name>A0ABV7M4A6_9GAMM</name>
<dbReference type="Pfam" id="PF00085">
    <property type="entry name" value="Thioredoxin"/>
    <property type="match status" value="1"/>
</dbReference>
<dbReference type="InterPro" id="IPR005746">
    <property type="entry name" value="Thioredoxin"/>
</dbReference>
<dbReference type="PRINTS" id="PR00421">
    <property type="entry name" value="THIOREDOXIN"/>
</dbReference>
<evidence type="ECO:0000256" key="4">
    <source>
        <dbReference type="ARBA" id="ARBA00023157"/>
    </source>
</evidence>
<keyword evidence="9" id="KW-1185">Reference proteome</keyword>
<dbReference type="NCBIfam" id="TIGR01068">
    <property type="entry name" value="thioredoxin"/>
    <property type="match status" value="1"/>
</dbReference>
<evidence type="ECO:0000259" key="7">
    <source>
        <dbReference type="PROSITE" id="PS51352"/>
    </source>
</evidence>
<comment type="similarity">
    <text evidence="1">Belongs to the thioredoxin family.</text>
</comment>
<sequence>MSEALLLACPHCLSMNRIQRARLDDAPSCGKCKQPLFTKTPADLTAANYDAIVNRSELPVVVDFGASWCGPCKMMAPIFAQAASELEPRMRFAKLDTESEQALAGRFGIRSIPTLIIFRNGQEVARQAGAMQGSQLKSWLAPHLLVT</sequence>
<organism evidence="8 9">
    <name type="scientific">Modicisalibacter luteus</name>
    <dbReference type="NCBI Taxonomy" id="453962"/>
    <lineage>
        <taxon>Bacteria</taxon>
        <taxon>Pseudomonadati</taxon>
        <taxon>Pseudomonadota</taxon>
        <taxon>Gammaproteobacteria</taxon>
        <taxon>Oceanospirillales</taxon>
        <taxon>Halomonadaceae</taxon>
        <taxon>Modicisalibacter</taxon>
    </lineage>
</organism>
<comment type="caution">
    <text evidence="8">The sequence shown here is derived from an EMBL/GenBank/DDBJ whole genome shotgun (WGS) entry which is preliminary data.</text>
</comment>
<feature type="domain" description="Thioredoxin" evidence="7">
    <location>
        <begin position="35"/>
        <end position="145"/>
    </location>
</feature>
<dbReference type="CDD" id="cd02947">
    <property type="entry name" value="TRX_family"/>
    <property type="match status" value="1"/>
</dbReference>
<dbReference type="InterPro" id="IPR049299">
    <property type="entry name" value="Thio2_N"/>
</dbReference>
<dbReference type="Gene3D" id="3.40.30.10">
    <property type="entry name" value="Glutaredoxin"/>
    <property type="match status" value="1"/>
</dbReference>
<keyword evidence="5" id="KW-0676">Redox-active center</keyword>
<evidence type="ECO:0000256" key="6">
    <source>
        <dbReference type="NCBIfam" id="TIGR01068"/>
    </source>
</evidence>
<proteinExistence type="inferred from homology"/>
<dbReference type="PROSITE" id="PS51352">
    <property type="entry name" value="THIOREDOXIN_2"/>
    <property type="match status" value="1"/>
</dbReference>
<gene>
    <name evidence="8" type="primary">trxC</name>
    <name evidence="8" type="ORF">ACFOEI_16980</name>
</gene>
<evidence type="ECO:0000313" key="8">
    <source>
        <dbReference type="EMBL" id="MFC3293746.1"/>
    </source>
</evidence>
<dbReference type="Proteomes" id="UP001595640">
    <property type="component" value="Unassembled WGS sequence"/>
</dbReference>
<reference evidence="9" key="1">
    <citation type="journal article" date="2019" name="Int. J. Syst. Evol. Microbiol.">
        <title>The Global Catalogue of Microorganisms (GCM) 10K type strain sequencing project: providing services to taxonomists for standard genome sequencing and annotation.</title>
        <authorList>
            <consortium name="The Broad Institute Genomics Platform"/>
            <consortium name="The Broad Institute Genome Sequencing Center for Infectious Disease"/>
            <person name="Wu L."/>
            <person name="Ma J."/>
        </authorList>
    </citation>
    <scope>NUCLEOTIDE SEQUENCE [LARGE SCALE GENOMIC DNA]</scope>
    <source>
        <strain evidence="9">KCTC 12847</strain>
    </source>
</reference>
<keyword evidence="3" id="KW-0249">Electron transport</keyword>
<dbReference type="PANTHER" id="PTHR45663">
    <property type="entry name" value="GEO12009P1"/>
    <property type="match status" value="1"/>
</dbReference>
<dbReference type="NCBIfam" id="NF008229">
    <property type="entry name" value="PRK10996.1"/>
    <property type="match status" value="1"/>
</dbReference>
<keyword evidence="4" id="KW-1015">Disulfide bond</keyword>
<dbReference type="Gene3D" id="2.30.30.380">
    <property type="entry name" value="Zn-finger domain of Sec23/24"/>
    <property type="match status" value="1"/>
</dbReference>
<protein>
    <recommendedName>
        <fullName evidence="6">Thioredoxin</fullName>
    </recommendedName>
</protein>
<dbReference type="InterPro" id="IPR013766">
    <property type="entry name" value="Thioredoxin_domain"/>
</dbReference>
<dbReference type="RefSeq" id="WP_026300478.1">
    <property type="nucleotide sequence ID" value="NZ_BMXD01000001.1"/>
</dbReference>
<dbReference type="SUPFAM" id="SSF52833">
    <property type="entry name" value="Thioredoxin-like"/>
    <property type="match status" value="1"/>
</dbReference>
<accession>A0ABV7M4A6</accession>
<dbReference type="EMBL" id="JBHRUH010000031">
    <property type="protein sequence ID" value="MFC3293746.1"/>
    <property type="molecule type" value="Genomic_DNA"/>
</dbReference>
<dbReference type="PANTHER" id="PTHR45663:SF40">
    <property type="entry name" value="THIOREDOXIN 2"/>
    <property type="match status" value="1"/>
</dbReference>
<evidence type="ECO:0000256" key="2">
    <source>
        <dbReference type="ARBA" id="ARBA00022448"/>
    </source>
</evidence>
<dbReference type="Pfam" id="PF21352">
    <property type="entry name" value="Zn_ribbon_Thio2"/>
    <property type="match status" value="1"/>
</dbReference>
<keyword evidence="2" id="KW-0813">Transport</keyword>